<dbReference type="Pfam" id="PF13116">
    <property type="entry name" value="YhdP"/>
    <property type="match status" value="1"/>
</dbReference>
<evidence type="ECO:0000313" key="3">
    <source>
        <dbReference type="Proteomes" id="UP000057609"/>
    </source>
</evidence>
<dbReference type="RefSeq" id="WP_039743471.1">
    <property type="nucleotide sequence ID" value="NZ_CP009788.1"/>
</dbReference>
<dbReference type="Proteomes" id="UP000057609">
    <property type="component" value="Chromosome"/>
</dbReference>
<dbReference type="AlphaFoldDB" id="A0A0B5BBS1"/>
<dbReference type="PANTHER" id="PTHR30441">
    <property type="entry name" value="DUF748 DOMAIN-CONTAINING PROTEIN"/>
    <property type="match status" value="1"/>
</dbReference>
<gene>
    <name evidence="2" type="ORF">GPICK_11865</name>
</gene>
<evidence type="ECO:0000313" key="2">
    <source>
        <dbReference type="EMBL" id="AJE03957.1"/>
    </source>
</evidence>
<dbReference type="KEGG" id="gpi:GPICK_11865"/>
<keyword evidence="3" id="KW-1185">Reference proteome</keyword>
<dbReference type="GO" id="GO:0005886">
    <property type="term" value="C:plasma membrane"/>
    <property type="evidence" value="ECO:0007669"/>
    <property type="project" value="TreeGrafter"/>
</dbReference>
<sequence>MTPKRRNLIIAVLLTLAVLLGAAGTILVARLHELDTYKGQILAEVEKALNRKVTYEKGDVSIGFGPAFSFTRVAIMEKDGSSVFATADRLSFRLALLPLLDKRVVIRTLEVERPTARIVRTPDGTFNISDLLEEKKEGVALRLRGIRIADGTVTFTDRAAAPDGVVTVFEKTDLSLDRLTRGKRTALELSTTIAEGRNRSTLSVRGSVKLAPKDHPLADSRVDVKVLARNLDAGHYWPYYARFVPFRQLAGRFNLESHFEGTAGDFASKGTVRVAGLRFDYPQVFHAVLTPRDLQLAYEMKRTSREVDISAVDLRMDGLAVKGSCAIKDINTRDPRIVARTTIAPFQLEKFFWYIPFGIIADDTSRFIEQHIKGGTFRVDDGRLDGRISQILHMERGQNYNILTVRARALGGAIVDMGHGVPPFTGIKGELELAGKNFTLRNMAGKFGSSPFTMNGMISDYPLDTPSGYPFSAVVSPEQPELAWLMGPTHGARLHLAGGSTLRLTGAGFTSGYTLNGEWNLAGAAYSFVDVVAKPAGQPNTLSFKLGLGRTVPTTLSCQYTLPPLALGLNARFHPGKGTPNHLEIRSNQFSMAAVAPLVPRARPYLPQGRMQVNARGEGEAESLADMNWSGEIALGGASFRPAADMKPLGNINGSIRFRGKSLETPRLSMMLGSSPVSGRGTLTGFDNPSFAVDFSSPSLDLADLGLRSPKGAPRIQQLQGSLSLHEDTLRIRTLSGKVNNSVFSLKGTVEDLRHPRTDLTLSAPFLDVGDVILLAGVRRPGTGNGSPLTIRAAVNADAGRYENLPFKKLKSVAMYEDGILYLQPLEFGAFGGTVSGRVRADFGSAGQSRYQASLTVDDVSAEQLVQALNLRLRNEIITGSLALQAELTAKGESVADLKKTLLGNVKLHLQDGSLRKYSVLSKIFSILNVSQLFKFRLPDMVSGGMPYNEINATFSVHDGVIASNDLFIDSEAMNISAVGKIDLFREEIDATVGVQPLQTVDKVVNRIPIVGWILTGKDKNFITTYFEAKGKWDDPVVTAIPVKSMARGVFDIFKRVFQLPAKLFTDTGEVILGK</sequence>
<organism evidence="2 3">
    <name type="scientific">Geobacter pickeringii</name>
    <dbReference type="NCBI Taxonomy" id="345632"/>
    <lineage>
        <taxon>Bacteria</taxon>
        <taxon>Pseudomonadati</taxon>
        <taxon>Thermodesulfobacteriota</taxon>
        <taxon>Desulfuromonadia</taxon>
        <taxon>Geobacterales</taxon>
        <taxon>Geobacteraceae</taxon>
        <taxon>Geobacter</taxon>
    </lineage>
</organism>
<reference evidence="2 3" key="1">
    <citation type="journal article" date="2015" name="Genome Announc.">
        <title>Complete Genome of Geobacter pickeringii G13T, a Metal-Reducing Isolate from Sedimentary Kaolin Deposits.</title>
        <authorList>
            <person name="Badalamenti J.P."/>
            <person name="Bond D.R."/>
        </authorList>
    </citation>
    <scope>NUCLEOTIDE SEQUENCE [LARGE SCALE GENOMIC DNA]</scope>
    <source>
        <strain evidence="2 3">G13</strain>
    </source>
</reference>
<dbReference type="HOGENOM" id="CLU_287263_0_0_7"/>
<accession>A0A0B5BBS1</accession>
<dbReference type="InterPro" id="IPR052894">
    <property type="entry name" value="AsmA-related"/>
</dbReference>
<dbReference type="Pfam" id="PF05359">
    <property type="entry name" value="DUF748"/>
    <property type="match status" value="1"/>
</dbReference>
<protein>
    <submittedName>
        <fullName evidence="2">AsmA family protein</fullName>
    </submittedName>
</protein>
<name>A0A0B5BBS1_9BACT</name>
<dbReference type="STRING" id="345632.GPICK_11865"/>
<dbReference type="GO" id="GO:0090313">
    <property type="term" value="P:regulation of protein targeting to membrane"/>
    <property type="evidence" value="ECO:0007669"/>
    <property type="project" value="TreeGrafter"/>
</dbReference>
<dbReference type="EMBL" id="CP009788">
    <property type="protein sequence ID" value="AJE03957.1"/>
    <property type="molecule type" value="Genomic_DNA"/>
</dbReference>
<dbReference type="OrthoDB" id="9758737at2"/>
<proteinExistence type="predicted"/>
<evidence type="ECO:0000259" key="1">
    <source>
        <dbReference type="Pfam" id="PF13116"/>
    </source>
</evidence>
<dbReference type="InterPro" id="IPR025263">
    <property type="entry name" value="YhdP_central"/>
</dbReference>
<dbReference type="InterPro" id="IPR008023">
    <property type="entry name" value="DUF748"/>
</dbReference>
<dbReference type="PANTHER" id="PTHR30441:SF4">
    <property type="entry name" value="PROTEIN ASMA"/>
    <property type="match status" value="1"/>
</dbReference>
<feature type="domain" description="YhdP central" evidence="1">
    <location>
        <begin position="861"/>
        <end position="1038"/>
    </location>
</feature>